<reference evidence="1 2" key="1">
    <citation type="journal article" date="2021" name="Elife">
        <title>Chloroplast acquisition without the gene transfer in kleptoplastic sea slugs, Plakobranchus ocellatus.</title>
        <authorList>
            <person name="Maeda T."/>
            <person name="Takahashi S."/>
            <person name="Yoshida T."/>
            <person name="Shimamura S."/>
            <person name="Takaki Y."/>
            <person name="Nagai Y."/>
            <person name="Toyoda A."/>
            <person name="Suzuki Y."/>
            <person name="Arimoto A."/>
            <person name="Ishii H."/>
            <person name="Satoh N."/>
            <person name="Nishiyama T."/>
            <person name="Hasebe M."/>
            <person name="Maruyama T."/>
            <person name="Minagawa J."/>
            <person name="Obokata J."/>
            <person name="Shigenobu S."/>
        </authorList>
    </citation>
    <scope>NUCLEOTIDE SEQUENCE [LARGE SCALE GENOMIC DNA]</scope>
</reference>
<keyword evidence="2" id="KW-1185">Reference proteome</keyword>
<sequence>MCSLSSPDHDRLSYRSLGIRLRTLCNQNRPYSIHWSRPAARDKCTALFQVMAHYRPNHWRARRVERRALKGQFVETSSFAWRKTLAPVRISPIAAPAGRLRPVGVIIPDSSTPEANEALAGQGKIIATS</sequence>
<accession>A0AAV4CW12</accession>
<dbReference type="EMBL" id="BLXT01007044">
    <property type="protein sequence ID" value="GFO36094.1"/>
    <property type="molecule type" value="Genomic_DNA"/>
</dbReference>
<organism evidence="1 2">
    <name type="scientific">Plakobranchus ocellatus</name>
    <dbReference type="NCBI Taxonomy" id="259542"/>
    <lineage>
        <taxon>Eukaryota</taxon>
        <taxon>Metazoa</taxon>
        <taxon>Spiralia</taxon>
        <taxon>Lophotrochozoa</taxon>
        <taxon>Mollusca</taxon>
        <taxon>Gastropoda</taxon>
        <taxon>Heterobranchia</taxon>
        <taxon>Euthyneura</taxon>
        <taxon>Panpulmonata</taxon>
        <taxon>Sacoglossa</taxon>
        <taxon>Placobranchoidea</taxon>
        <taxon>Plakobranchidae</taxon>
        <taxon>Plakobranchus</taxon>
    </lineage>
</organism>
<dbReference type="AlphaFoldDB" id="A0AAV4CW12"/>
<protein>
    <submittedName>
        <fullName evidence="1">Uncharacterized protein</fullName>
    </submittedName>
</protein>
<evidence type="ECO:0000313" key="2">
    <source>
        <dbReference type="Proteomes" id="UP000735302"/>
    </source>
</evidence>
<proteinExistence type="predicted"/>
<dbReference type="Proteomes" id="UP000735302">
    <property type="component" value="Unassembled WGS sequence"/>
</dbReference>
<evidence type="ECO:0000313" key="1">
    <source>
        <dbReference type="EMBL" id="GFO36094.1"/>
    </source>
</evidence>
<gene>
    <name evidence="1" type="ORF">PoB_006259900</name>
</gene>
<name>A0AAV4CW12_9GAST</name>
<comment type="caution">
    <text evidence="1">The sequence shown here is derived from an EMBL/GenBank/DDBJ whole genome shotgun (WGS) entry which is preliminary data.</text>
</comment>